<dbReference type="EC" id="1.15.1.1" evidence="2 6"/>
<comment type="function">
    <text evidence="6">Destroys radicals which are normally produced within the cells and which are toxic to biological systems.</text>
</comment>
<dbReference type="PIRSF" id="PIRSF000349">
    <property type="entry name" value="SODismutase"/>
    <property type="match status" value="1"/>
</dbReference>
<keyword evidence="3 5" id="KW-0479">Metal-binding</keyword>
<dbReference type="SUPFAM" id="SSF46609">
    <property type="entry name" value="Fe,Mn superoxide dismutase (SOD), N-terminal domain"/>
    <property type="match status" value="1"/>
</dbReference>
<dbReference type="Pfam" id="PF02777">
    <property type="entry name" value="Sod_Fe_C"/>
    <property type="match status" value="1"/>
</dbReference>
<reference evidence="9 10" key="1">
    <citation type="journal article" date="2016" name="Nat. Commun.">
        <title>Thousands of microbial genomes shed light on interconnected biogeochemical processes in an aquifer system.</title>
        <authorList>
            <person name="Anantharaman K."/>
            <person name="Brown C.T."/>
            <person name="Hug L.A."/>
            <person name="Sharon I."/>
            <person name="Castelle C.J."/>
            <person name="Probst A.J."/>
            <person name="Thomas B.C."/>
            <person name="Singh A."/>
            <person name="Wilkins M.J."/>
            <person name="Karaoz U."/>
            <person name="Brodie E.L."/>
            <person name="Williams K.H."/>
            <person name="Hubbard S.S."/>
            <person name="Banfield J.F."/>
        </authorList>
    </citation>
    <scope>NUCLEOTIDE SEQUENCE [LARGE SCALE GENOMIC DNA]</scope>
</reference>
<dbReference type="InterPro" id="IPR036314">
    <property type="entry name" value="SOD_C_sf"/>
</dbReference>
<dbReference type="GO" id="GO:0046872">
    <property type="term" value="F:metal ion binding"/>
    <property type="evidence" value="ECO:0007669"/>
    <property type="project" value="UniProtKB-KW"/>
</dbReference>
<evidence type="ECO:0000313" key="9">
    <source>
        <dbReference type="EMBL" id="OGG34959.1"/>
    </source>
</evidence>
<feature type="binding site" evidence="5">
    <location>
        <position position="168"/>
    </location>
    <ligand>
        <name>Mn(2+)</name>
        <dbReference type="ChEBI" id="CHEBI:29035"/>
    </ligand>
</feature>
<keyword evidence="4 6" id="KW-0560">Oxidoreductase</keyword>
<evidence type="ECO:0000256" key="6">
    <source>
        <dbReference type="RuleBase" id="RU000414"/>
    </source>
</evidence>
<feature type="binding site" evidence="5">
    <location>
        <position position="172"/>
    </location>
    <ligand>
        <name>Mn(2+)</name>
        <dbReference type="ChEBI" id="CHEBI:29035"/>
    </ligand>
</feature>
<dbReference type="GO" id="GO:0005737">
    <property type="term" value="C:cytoplasm"/>
    <property type="evidence" value="ECO:0007669"/>
    <property type="project" value="TreeGrafter"/>
</dbReference>
<accession>A0A1F6BDD2</accession>
<dbReference type="InterPro" id="IPR001189">
    <property type="entry name" value="Mn/Fe_SOD"/>
</dbReference>
<dbReference type="PROSITE" id="PS00088">
    <property type="entry name" value="SOD_MN"/>
    <property type="match status" value="1"/>
</dbReference>
<dbReference type="FunFam" id="3.55.40.20:FF:000004">
    <property type="entry name" value="Superoxide dismutase [Fe]"/>
    <property type="match status" value="1"/>
</dbReference>
<dbReference type="FunFam" id="1.10.287.990:FF:000001">
    <property type="entry name" value="Superoxide dismutase"/>
    <property type="match status" value="1"/>
</dbReference>
<dbReference type="PANTHER" id="PTHR43595:SF2">
    <property type="entry name" value="SMALL RIBOSOMAL SUBUNIT PROTEIN MS42"/>
    <property type="match status" value="1"/>
</dbReference>
<dbReference type="EMBL" id="MFKE01000019">
    <property type="protein sequence ID" value="OGG34959.1"/>
    <property type="molecule type" value="Genomic_DNA"/>
</dbReference>
<evidence type="ECO:0000256" key="3">
    <source>
        <dbReference type="ARBA" id="ARBA00022723"/>
    </source>
</evidence>
<sequence length="206" mass="23034">MMYTLPELPYAYDALEPYIDTRTMTVHHDKHHATYVKNLNDALAPIGSELAGLFEGTPVEELLKKLDDVPEAVRTKVKNNAGGHANHSLFWTIMSPVKSAPTGKLLEALNTAFGSPEKFQEVFSTAALNRFGSGWVWLVLDGGKLAIMDTPNQDSPVSVGATSILTLDVWEHAYYLKYQNMRADYITAWWNVVNWTEVARRFTTAS</sequence>
<evidence type="ECO:0000313" key="10">
    <source>
        <dbReference type="Proteomes" id="UP000176186"/>
    </source>
</evidence>
<comment type="catalytic activity">
    <reaction evidence="6">
        <text>2 superoxide + 2 H(+) = H2O2 + O2</text>
        <dbReference type="Rhea" id="RHEA:20696"/>
        <dbReference type="ChEBI" id="CHEBI:15378"/>
        <dbReference type="ChEBI" id="CHEBI:15379"/>
        <dbReference type="ChEBI" id="CHEBI:16240"/>
        <dbReference type="ChEBI" id="CHEBI:18421"/>
        <dbReference type="EC" id="1.15.1.1"/>
    </reaction>
</comment>
<dbReference type="Pfam" id="PF00081">
    <property type="entry name" value="Sod_Fe_N"/>
    <property type="match status" value="1"/>
</dbReference>
<dbReference type="InterPro" id="IPR019831">
    <property type="entry name" value="Mn/Fe_SOD_N"/>
</dbReference>
<dbReference type="PANTHER" id="PTHR43595">
    <property type="entry name" value="37S RIBOSOMAL PROTEIN S26, MITOCHONDRIAL"/>
    <property type="match status" value="1"/>
</dbReference>
<evidence type="ECO:0000256" key="4">
    <source>
        <dbReference type="ARBA" id="ARBA00023002"/>
    </source>
</evidence>
<feature type="binding site" evidence="5">
    <location>
        <position position="87"/>
    </location>
    <ligand>
        <name>Mn(2+)</name>
        <dbReference type="ChEBI" id="CHEBI:29035"/>
    </ligand>
</feature>
<feature type="binding site" evidence="5">
    <location>
        <position position="27"/>
    </location>
    <ligand>
        <name>Mn(2+)</name>
        <dbReference type="ChEBI" id="CHEBI:29035"/>
    </ligand>
</feature>
<gene>
    <name evidence="9" type="ORF">A2363_01930</name>
</gene>
<dbReference type="Gene3D" id="1.10.287.990">
    <property type="entry name" value="Fe,Mn superoxide dismutase (SOD) domain"/>
    <property type="match status" value="1"/>
</dbReference>
<comment type="similarity">
    <text evidence="1 6">Belongs to the iron/manganese superoxide dismutase family.</text>
</comment>
<proteinExistence type="inferred from homology"/>
<evidence type="ECO:0000256" key="1">
    <source>
        <dbReference type="ARBA" id="ARBA00008714"/>
    </source>
</evidence>
<dbReference type="Proteomes" id="UP000176186">
    <property type="component" value="Unassembled WGS sequence"/>
</dbReference>
<evidence type="ECO:0000256" key="2">
    <source>
        <dbReference type="ARBA" id="ARBA00012682"/>
    </source>
</evidence>
<organism evidence="9 10">
    <name type="scientific">Candidatus Gottesmanbacteria bacterium RIFOXYB1_FULL_47_11</name>
    <dbReference type="NCBI Taxonomy" id="1798401"/>
    <lineage>
        <taxon>Bacteria</taxon>
        <taxon>Candidatus Gottesmaniibacteriota</taxon>
    </lineage>
</organism>
<dbReference type="InterPro" id="IPR019833">
    <property type="entry name" value="Mn/Fe_SOD_BS"/>
</dbReference>
<dbReference type="STRING" id="1798401.A2363_01930"/>
<dbReference type="InterPro" id="IPR019832">
    <property type="entry name" value="Mn/Fe_SOD_C"/>
</dbReference>
<dbReference type="InterPro" id="IPR036324">
    <property type="entry name" value="Mn/Fe_SOD_N_sf"/>
</dbReference>
<feature type="domain" description="Manganese/iron superoxide dismutase C-terminal" evidence="8">
    <location>
        <begin position="101"/>
        <end position="201"/>
    </location>
</feature>
<name>A0A1F6BDD2_9BACT</name>
<protein>
    <recommendedName>
        <fullName evidence="2 6">Superoxide dismutase</fullName>
        <ecNumber evidence="2 6">1.15.1.1</ecNumber>
    </recommendedName>
</protein>
<dbReference type="GO" id="GO:0004784">
    <property type="term" value="F:superoxide dismutase activity"/>
    <property type="evidence" value="ECO:0007669"/>
    <property type="project" value="UniProtKB-EC"/>
</dbReference>
<dbReference type="Gene3D" id="3.55.40.20">
    <property type="entry name" value="Iron/manganese superoxide dismutase, C-terminal domain"/>
    <property type="match status" value="1"/>
</dbReference>
<evidence type="ECO:0000259" key="8">
    <source>
        <dbReference type="Pfam" id="PF02777"/>
    </source>
</evidence>
<evidence type="ECO:0000259" key="7">
    <source>
        <dbReference type="Pfam" id="PF00081"/>
    </source>
</evidence>
<feature type="domain" description="Manganese/iron superoxide dismutase N-terminal" evidence="7">
    <location>
        <begin position="3"/>
        <end position="95"/>
    </location>
</feature>
<comment type="caution">
    <text evidence="9">The sequence shown here is derived from an EMBL/GenBank/DDBJ whole genome shotgun (WGS) entry which is preliminary data.</text>
</comment>
<dbReference type="AlphaFoldDB" id="A0A1F6BDD2"/>
<evidence type="ECO:0000256" key="5">
    <source>
        <dbReference type="PIRSR" id="PIRSR000349-1"/>
    </source>
</evidence>
<dbReference type="SUPFAM" id="SSF54719">
    <property type="entry name" value="Fe,Mn superoxide dismutase (SOD), C-terminal domain"/>
    <property type="match status" value="1"/>
</dbReference>
<dbReference type="PRINTS" id="PR01703">
    <property type="entry name" value="MNSODISMTASE"/>
</dbReference>